<dbReference type="Pfam" id="PF01522">
    <property type="entry name" value="Polysacc_deac_1"/>
    <property type="match status" value="1"/>
</dbReference>
<dbReference type="InterPro" id="IPR021729">
    <property type="entry name" value="DUF3298"/>
</dbReference>
<keyword evidence="6" id="KW-1185">Reference proteome</keyword>
<dbReference type="Pfam" id="PF11738">
    <property type="entry name" value="DUF3298"/>
    <property type="match status" value="1"/>
</dbReference>
<proteinExistence type="predicted"/>
<dbReference type="InterPro" id="IPR025303">
    <property type="entry name" value="PdaC"/>
</dbReference>
<name>A0ABY9JT28_9BACI</name>
<dbReference type="InterPro" id="IPR037126">
    <property type="entry name" value="PdaC/RsiV-like_sf"/>
</dbReference>
<dbReference type="Proteomes" id="UP001197974">
    <property type="component" value="Chromosome"/>
</dbReference>
<dbReference type="PROSITE" id="PS51677">
    <property type="entry name" value="NODB"/>
    <property type="match status" value="1"/>
</dbReference>
<dbReference type="PANTHER" id="PTHR10587">
    <property type="entry name" value="GLYCOSYL TRANSFERASE-RELATED"/>
    <property type="match status" value="1"/>
</dbReference>
<sequence>MRTTRLKLIACTLMLALLSGSFIFMIQLLSEDTKAIEKIDRKNWSQYPGLLLETRTKETDFYTFSISYPVSENQELNSEINDWVEDQKTLFLKKVEENKEILNENYRASFSVKVDTNQLSDQMYSLVFSSYLFPGGANGKQSMKVFNINTSTNEFIHIDDVFKDRNSMKPIGKLIQNEMDNNEILSANIDRSMLEQKLNSPEEWNWSMDSDQFYLYFDEYEIAPGAMGPVVLNLPMDQVKPHLKPKIAEGINGSPKEPEEQKKEKEAEPLDPDGKYIALTFDDGPSPKATPEILRVLDNFNVKATFFMLGSQVEYYPDLAKEVAERGHEIANHTQNHVDLTHLNKESVRKQIVESKQIITDVTGVNPNLIRPPYGAFNRKVEEVASLTNSPLILWSVDSLDWKLLDPSLVSKVVEREAKTNSIVLLHDIHPSTAEALPDILKVLQKDGYQLVTISQLLTLPQFDSSVPVYGSVR</sequence>
<accession>A0ABY9JT28</accession>
<feature type="region of interest" description="Disordered" evidence="3">
    <location>
        <begin position="245"/>
        <end position="270"/>
    </location>
</feature>
<keyword evidence="1" id="KW-0479">Metal-binding</keyword>
<evidence type="ECO:0000256" key="1">
    <source>
        <dbReference type="ARBA" id="ARBA00022723"/>
    </source>
</evidence>
<dbReference type="Gene3D" id="3.20.20.370">
    <property type="entry name" value="Glycoside hydrolase/deacetylase"/>
    <property type="match status" value="1"/>
</dbReference>
<feature type="compositionally biased region" description="Basic and acidic residues" evidence="3">
    <location>
        <begin position="256"/>
        <end position="270"/>
    </location>
</feature>
<dbReference type="PANTHER" id="PTHR10587:SF133">
    <property type="entry name" value="CHITIN DEACETYLASE 1-RELATED"/>
    <property type="match status" value="1"/>
</dbReference>
<dbReference type="InterPro" id="IPR002509">
    <property type="entry name" value="NODB_dom"/>
</dbReference>
<dbReference type="SUPFAM" id="SSF88713">
    <property type="entry name" value="Glycoside hydrolase/deacetylase"/>
    <property type="match status" value="1"/>
</dbReference>
<evidence type="ECO:0000256" key="2">
    <source>
        <dbReference type="ARBA" id="ARBA00022801"/>
    </source>
</evidence>
<protein>
    <submittedName>
        <fullName evidence="5">Polysaccharide deacetylase family protein</fullName>
    </submittedName>
</protein>
<dbReference type="EMBL" id="CP129013">
    <property type="protein sequence ID" value="WLR42536.1"/>
    <property type="molecule type" value="Genomic_DNA"/>
</dbReference>
<dbReference type="InterPro" id="IPR011330">
    <property type="entry name" value="Glyco_hydro/deAcase_b/a-brl"/>
</dbReference>
<dbReference type="RefSeq" id="WP_226542504.1">
    <property type="nucleotide sequence ID" value="NZ_CP129013.1"/>
</dbReference>
<evidence type="ECO:0000313" key="5">
    <source>
        <dbReference type="EMBL" id="WLR42536.1"/>
    </source>
</evidence>
<gene>
    <name evidence="5" type="ORF">LC087_17890</name>
</gene>
<dbReference type="Gene3D" id="3.90.640.20">
    <property type="entry name" value="Heat-shock cognate protein, ATPase"/>
    <property type="match status" value="1"/>
</dbReference>
<evidence type="ECO:0000259" key="4">
    <source>
        <dbReference type="PROSITE" id="PS51677"/>
    </source>
</evidence>
<dbReference type="Gene3D" id="3.30.565.40">
    <property type="entry name" value="Fervidobacterium nodosum Rt17-B1 like"/>
    <property type="match status" value="1"/>
</dbReference>
<organism evidence="5 6">
    <name type="scientific">Bacillus carboniphilus</name>
    <dbReference type="NCBI Taxonomy" id="86663"/>
    <lineage>
        <taxon>Bacteria</taxon>
        <taxon>Bacillati</taxon>
        <taxon>Bacillota</taxon>
        <taxon>Bacilli</taxon>
        <taxon>Bacillales</taxon>
        <taxon>Bacillaceae</taxon>
        <taxon>Bacillus</taxon>
    </lineage>
</organism>
<feature type="domain" description="NodB homology" evidence="4">
    <location>
        <begin position="275"/>
        <end position="452"/>
    </location>
</feature>
<keyword evidence="2" id="KW-0378">Hydrolase</keyword>
<dbReference type="Pfam" id="PF13739">
    <property type="entry name" value="PdaC"/>
    <property type="match status" value="1"/>
</dbReference>
<reference evidence="5 6" key="1">
    <citation type="submission" date="2023-06" db="EMBL/GenBank/DDBJ databases">
        <title>Five Gram-positive bacteria isolated from mangrove sediments in Shenzhen, Guangdong, China.</title>
        <authorList>
            <person name="Yu S."/>
            <person name="Zheng W."/>
            <person name="Huang Y."/>
        </authorList>
    </citation>
    <scope>NUCLEOTIDE SEQUENCE [LARGE SCALE GENOMIC DNA]</scope>
    <source>
        <strain evidence="5 6">SaN35-3</strain>
    </source>
</reference>
<evidence type="ECO:0000313" key="6">
    <source>
        <dbReference type="Proteomes" id="UP001197974"/>
    </source>
</evidence>
<evidence type="ECO:0000256" key="3">
    <source>
        <dbReference type="SAM" id="MobiDB-lite"/>
    </source>
</evidence>
<dbReference type="InterPro" id="IPR050248">
    <property type="entry name" value="Polysacc_deacetylase_ArnD"/>
</dbReference>